<dbReference type="Proteomes" id="UP000243579">
    <property type="component" value="Unassembled WGS sequence"/>
</dbReference>
<dbReference type="AlphaFoldDB" id="A0A1V9YIE0"/>
<dbReference type="EMBL" id="JNBR01001668">
    <property type="protein sequence ID" value="OQR85495.1"/>
    <property type="molecule type" value="Genomic_DNA"/>
</dbReference>
<gene>
    <name evidence="1" type="ORF">ACHHYP_20571</name>
</gene>
<sequence>MALLTDGAHKSKEPAEKARAAVTYLLSQPHLRDEVGVAAWVEKPDEHGVLRGYGNSAASVDVRRYMRGLVKKKKGEYTAVSATAFYLMARIDEVFDLRRSNIVWGRYHDGVEHLEIIMDKRKTEVAVGRAYHLFRLDEFERAIDANYHIAAWQAHVAAKYDYAFSDDAFLFPRLTGSKVRVGGVDTLSLVKVGISFGKKLDGDTFNVFMNSLMHVMLANTTLDAYFAGLWRSIWFTAHTFRRAGA</sequence>
<name>A0A1V9YIE0_ACHHY</name>
<protein>
    <submittedName>
        <fullName evidence="1">Uncharacterized protein</fullName>
    </submittedName>
</protein>
<accession>A0A1V9YIE0</accession>
<dbReference type="OrthoDB" id="88500at2759"/>
<comment type="caution">
    <text evidence="1">The sequence shown here is derived from an EMBL/GenBank/DDBJ whole genome shotgun (WGS) entry which is preliminary data.</text>
</comment>
<evidence type="ECO:0000313" key="1">
    <source>
        <dbReference type="EMBL" id="OQR85495.1"/>
    </source>
</evidence>
<keyword evidence="2" id="KW-1185">Reference proteome</keyword>
<proteinExistence type="predicted"/>
<organism evidence="1 2">
    <name type="scientific">Achlya hypogyna</name>
    <name type="common">Oomycete</name>
    <name type="synonym">Protoachlya hypogyna</name>
    <dbReference type="NCBI Taxonomy" id="1202772"/>
    <lineage>
        <taxon>Eukaryota</taxon>
        <taxon>Sar</taxon>
        <taxon>Stramenopiles</taxon>
        <taxon>Oomycota</taxon>
        <taxon>Saprolegniomycetes</taxon>
        <taxon>Saprolegniales</taxon>
        <taxon>Achlyaceae</taxon>
        <taxon>Achlya</taxon>
    </lineage>
</organism>
<reference evidence="1 2" key="1">
    <citation type="journal article" date="2014" name="Genome Biol. Evol.">
        <title>The secreted proteins of Achlya hypogyna and Thraustotheca clavata identify the ancestral oomycete secretome and reveal gene acquisitions by horizontal gene transfer.</title>
        <authorList>
            <person name="Misner I."/>
            <person name="Blouin N."/>
            <person name="Leonard G."/>
            <person name="Richards T.A."/>
            <person name="Lane C.E."/>
        </authorList>
    </citation>
    <scope>NUCLEOTIDE SEQUENCE [LARGE SCALE GENOMIC DNA]</scope>
    <source>
        <strain evidence="1 2">ATCC 48635</strain>
    </source>
</reference>
<evidence type="ECO:0000313" key="2">
    <source>
        <dbReference type="Proteomes" id="UP000243579"/>
    </source>
</evidence>